<feature type="region of interest" description="Disordered" evidence="1">
    <location>
        <begin position="268"/>
        <end position="287"/>
    </location>
</feature>
<gene>
    <name evidence="2" type="primary">ORF63071</name>
</gene>
<organism evidence="2">
    <name type="scientific">Arion vulgaris</name>
    <dbReference type="NCBI Taxonomy" id="1028688"/>
    <lineage>
        <taxon>Eukaryota</taxon>
        <taxon>Metazoa</taxon>
        <taxon>Spiralia</taxon>
        <taxon>Lophotrochozoa</taxon>
        <taxon>Mollusca</taxon>
        <taxon>Gastropoda</taxon>
        <taxon>Heterobranchia</taxon>
        <taxon>Euthyneura</taxon>
        <taxon>Panpulmonata</taxon>
        <taxon>Eupulmonata</taxon>
        <taxon>Stylommatophora</taxon>
        <taxon>Helicina</taxon>
        <taxon>Arionoidea</taxon>
        <taxon>Arionidae</taxon>
        <taxon>Arion</taxon>
    </lineage>
</organism>
<feature type="compositionally biased region" description="Polar residues" evidence="1">
    <location>
        <begin position="268"/>
        <end position="285"/>
    </location>
</feature>
<proteinExistence type="predicted"/>
<feature type="region of interest" description="Disordered" evidence="1">
    <location>
        <begin position="226"/>
        <end position="247"/>
    </location>
</feature>
<evidence type="ECO:0000256" key="1">
    <source>
        <dbReference type="SAM" id="MobiDB-lite"/>
    </source>
</evidence>
<feature type="compositionally biased region" description="Low complexity" evidence="1">
    <location>
        <begin position="229"/>
        <end position="241"/>
    </location>
</feature>
<feature type="non-terminal residue" evidence="2">
    <location>
        <position position="1"/>
    </location>
</feature>
<protein>
    <submittedName>
        <fullName evidence="2">Uncharacterized protein</fullName>
    </submittedName>
</protein>
<name>A0A0B6ZGN2_9EUPU</name>
<feature type="compositionally biased region" description="Low complexity" evidence="1">
    <location>
        <begin position="66"/>
        <end position="81"/>
    </location>
</feature>
<feature type="compositionally biased region" description="Polar residues" evidence="1">
    <location>
        <begin position="21"/>
        <end position="61"/>
    </location>
</feature>
<evidence type="ECO:0000313" key="2">
    <source>
        <dbReference type="EMBL" id="CEK67557.1"/>
    </source>
</evidence>
<feature type="region of interest" description="Disordered" evidence="1">
    <location>
        <begin position="1"/>
        <end position="81"/>
    </location>
</feature>
<reference evidence="2" key="1">
    <citation type="submission" date="2014-12" db="EMBL/GenBank/DDBJ databases">
        <title>Insight into the proteome of Arion vulgaris.</title>
        <authorList>
            <person name="Aradska J."/>
            <person name="Bulat T."/>
            <person name="Smidak R."/>
            <person name="Sarate P."/>
            <person name="Gangsoo J."/>
            <person name="Sialana F."/>
            <person name="Bilban M."/>
            <person name="Lubec G."/>
        </authorList>
    </citation>
    <scope>NUCLEOTIDE SEQUENCE</scope>
    <source>
        <tissue evidence="2">Skin</tissue>
    </source>
</reference>
<sequence>NSSSFEKTLPSSVHTAHHNQLPRSKTEISQSISQDSRFHSSNRSHQDFTQSNHLSSPSDTGQPRLATQQSTTAANTHSTSNIHIVQNSSAYTSHSNTSSPVMPNLQRGSESSVTISVTPIISSQPLSSTGSSKEISTISIGSSALLSDATVSTQNRYVPYSSTTVSSTLSTTVIPITKSPVSTSVPSLFPVSTVPSLGKIEDKSSYSAPPRLSLSSMDVSLPLKLKKTNNSSSSSSRNGSNTPQFSRNLFESVSGTLTCESISTSKLQQLSDNNSSGSLSRGNTRQTHRSGLFSSVLVSHDSKTDLIVRNTQHKSTDGADKKTAAVISHTYKTDIPNSKPKQTSQDVSTFLSTEVVNLDFSLPPQTCNATSLNIE</sequence>
<feature type="compositionally biased region" description="Polar residues" evidence="1">
    <location>
        <begin position="1"/>
        <end position="14"/>
    </location>
</feature>
<dbReference type="EMBL" id="HACG01020692">
    <property type="protein sequence ID" value="CEK67557.1"/>
    <property type="molecule type" value="Transcribed_RNA"/>
</dbReference>
<accession>A0A0B6ZGN2</accession>
<feature type="region of interest" description="Disordered" evidence="1">
    <location>
        <begin position="91"/>
        <end position="110"/>
    </location>
</feature>
<dbReference type="AlphaFoldDB" id="A0A0B6ZGN2"/>
<feature type="non-terminal residue" evidence="2">
    <location>
        <position position="375"/>
    </location>
</feature>